<keyword evidence="4" id="KW-0339">Growth factor</keyword>
<proteinExistence type="evidence at transcript level"/>
<feature type="non-terminal residue" evidence="6">
    <location>
        <position position="1"/>
    </location>
</feature>
<dbReference type="PANTHER" id="PTHR11848">
    <property type="entry name" value="TGF-BETA FAMILY"/>
    <property type="match status" value="1"/>
</dbReference>
<dbReference type="PROSITE" id="PS51362">
    <property type="entry name" value="TGF_BETA_2"/>
    <property type="match status" value="1"/>
</dbReference>
<dbReference type="GO" id="GO:0008083">
    <property type="term" value="F:growth factor activity"/>
    <property type="evidence" value="ECO:0007669"/>
    <property type="project" value="UniProtKB-KW"/>
</dbReference>
<sequence>RNRRSFRPEATDCGRKPYIVSFKHNRKVVTPERADIGICHGSCDRARWPDAADALNATGHTMKMLWNKFGGVRKFGNPEPKACCYPNAYARFHFLTYDERDNLLADVVDDMIAISCACR</sequence>
<evidence type="ECO:0000259" key="5">
    <source>
        <dbReference type="PROSITE" id="PS51362"/>
    </source>
</evidence>
<dbReference type="SMART" id="SM00204">
    <property type="entry name" value="TGFB"/>
    <property type="match status" value="1"/>
</dbReference>
<name>A0A165UH16_BOTSH</name>
<dbReference type="AlphaFoldDB" id="A0A165UH16"/>
<dbReference type="Pfam" id="PF00019">
    <property type="entry name" value="TGF_beta"/>
    <property type="match status" value="1"/>
</dbReference>
<dbReference type="CDD" id="cd13756">
    <property type="entry name" value="TGF_beta_BMPs_GDFs"/>
    <property type="match status" value="1"/>
</dbReference>
<feature type="domain" description="TGF-beta family profile" evidence="5">
    <location>
        <begin position="1"/>
        <end position="119"/>
    </location>
</feature>
<evidence type="ECO:0000313" key="6">
    <source>
        <dbReference type="EMBL" id="AMY98956.1"/>
    </source>
</evidence>
<evidence type="ECO:0000256" key="2">
    <source>
        <dbReference type="ARBA" id="ARBA00006656"/>
    </source>
</evidence>
<organism evidence="6">
    <name type="scientific">Botryllus schlosseri</name>
    <name type="common">Golden star tunicate</name>
    <name type="synonym">Alcyonium schlosseri</name>
    <dbReference type="NCBI Taxonomy" id="30301"/>
    <lineage>
        <taxon>Eukaryota</taxon>
        <taxon>Metazoa</taxon>
        <taxon>Chordata</taxon>
        <taxon>Tunicata</taxon>
        <taxon>Ascidiacea</taxon>
        <taxon>Stolidobranchia</taxon>
        <taxon>Styelidae</taxon>
        <taxon>Botryllus</taxon>
    </lineage>
</organism>
<dbReference type="Gene3D" id="2.10.90.10">
    <property type="entry name" value="Cystine-knot cytokines"/>
    <property type="match status" value="1"/>
</dbReference>
<dbReference type="InterPro" id="IPR015615">
    <property type="entry name" value="TGF-beta-rel"/>
</dbReference>
<dbReference type="InterPro" id="IPR029034">
    <property type="entry name" value="Cystine-knot_cytokine"/>
</dbReference>
<keyword evidence="3" id="KW-0964">Secreted</keyword>
<evidence type="ECO:0000256" key="1">
    <source>
        <dbReference type="ARBA" id="ARBA00004613"/>
    </source>
</evidence>
<protein>
    <submittedName>
        <fullName evidence="6">Transforming growth factor beta family member f</fullName>
    </submittedName>
</protein>
<dbReference type="GO" id="GO:0005125">
    <property type="term" value="F:cytokine activity"/>
    <property type="evidence" value="ECO:0007669"/>
    <property type="project" value="TreeGrafter"/>
</dbReference>
<evidence type="ECO:0000256" key="3">
    <source>
        <dbReference type="ARBA" id="ARBA00022525"/>
    </source>
</evidence>
<comment type="similarity">
    <text evidence="2 4">Belongs to the TGF-beta family.</text>
</comment>
<reference evidence="6" key="1">
    <citation type="journal article" date="2016" name="Evodevo">
        <title>Temporally and spatially dynamic germ cell niches in Botryllus schlosseri revealed by expression of a TGF-beta family ligand and vasa.</title>
        <authorList>
            <person name="Langenbacher A.D."/>
            <person name="De Tomaso A.W."/>
        </authorList>
    </citation>
    <scope>NUCLEOTIDE SEQUENCE</scope>
</reference>
<comment type="subcellular location">
    <subcellularLocation>
        <location evidence="1">Secreted</location>
    </subcellularLocation>
</comment>
<dbReference type="GO" id="GO:0005615">
    <property type="term" value="C:extracellular space"/>
    <property type="evidence" value="ECO:0007669"/>
    <property type="project" value="TreeGrafter"/>
</dbReference>
<accession>A0A165UH16</accession>
<evidence type="ECO:0000256" key="4">
    <source>
        <dbReference type="RuleBase" id="RU000354"/>
    </source>
</evidence>
<dbReference type="EMBL" id="KU199313">
    <property type="protein sequence ID" value="AMY98956.1"/>
    <property type="molecule type" value="mRNA"/>
</dbReference>
<dbReference type="SUPFAM" id="SSF57501">
    <property type="entry name" value="Cystine-knot cytokines"/>
    <property type="match status" value="1"/>
</dbReference>
<dbReference type="InterPro" id="IPR001839">
    <property type="entry name" value="TGF-b_C"/>
</dbReference>